<keyword evidence="6" id="KW-1185">Reference proteome</keyword>
<evidence type="ECO:0000256" key="3">
    <source>
        <dbReference type="SAM" id="Coils"/>
    </source>
</evidence>
<gene>
    <name evidence="5" type="ORF">SAMN05421769_1672</name>
</gene>
<dbReference type="InterPro" id="IPR020845">
    <property type="entry name" value="AMP-binding_CS"/>
</dbReference>
<evidence type="ECO:0000259" key="4">
    <source>
        <dbReference type="Pfam" id="PF00501"/>
    </source>
</evidence>
<dbReference type="CDD" id="cd05907">
    <property type="entry name" value="VL_LC_FACS_like"/>
    <property type="match status" value="1"/>
</dbReference>
<dbReference type="Gene3D" id="3.40.50.12780">
    <property type="entry name" value="N-terminal domain of ligase-like"/>
    <property type="match status" value="1"/>
</dbReference>
<evidence type="ECO:0000256" key="2">
    <source>
        <dbReference type="ARBA" id="ARBA00022840"/>
    </source>
</evidence>
<dbReference type="Pfam" id="PF23562">
    <property type="entry name" value="AMP-binding_C_3"/>
    <property type="match status" value="1"/>
</dbReference>
<dbReference type="GO" id="GO:0004467">
    <property type="term" value="F:long-chain fatty acid-CoA ligase activity"/>
    <property type="evidence" value="ECO:0007669"/>
    <property type="project" value="TreeGrafter"/>
</dbReference>
<protein>
    <submittedName>
        <fullName evidence="5">Long-chain acyl-CoA synthetase</fullName>
    </submittedName>
</protein>
<proteinExistence type="predicted"/>
<dbReference type="InterPro" id="IPR000873">
    <property type="entry name" value="AMP-dep_synth/lig_dom"/>
</dbReference>
<dbReference type="SUPFAM" id="SSF56801">
    <property type="entry name" value="Acetyl-CoA synthetase-like"/>
    <property type="match status" value="1"/>
</dbReference>
<dbReference type="PANTHER" id="PTHR43272">
    <property type="entry name" value="LONG-CHAIN-FATTY-ACID--COA LIGASE"/>
    <property type="match status" value="1"/>
</dbReference>
<keyword evidence="3" id="KW-0175">Coiled coil</keyword>
<dbReference type="PROSITE" id="PS00455">
    <property type="entry name" value="AMP_BINDING"/>
    <property type="match status" value="1"/>
</dbReference>
<dbReference type="InterPro" id="IPR020459">
    <property type="entry name" value="AMP-binding"/>
</dbReference>
<sequence>MNLAEAIIKKNIEKHPLKSAVGFKKKEGWKELSWKKFGEIVFKTANALKDSGVEENDKVAIYAENSAEWMIFDLAAMSIGAITVPIYSTNNAEQAEFILKDSGAKIVLVGDQVQYDGCLEILKKEDTDNLLKTIIVSKKAVWIKKEFSSFYLEDFIAKSSPELEVISKNDDDLATIIYTSGTTGAPKGVMLTHGNFIKAFDAHFEFFKFKNFEEELSLAFLPLTHVFERSWSLLCLYGGARVYFLEDPKSIAKALEEVKPTMMCAVPRFFQKVYAGVLEKAEEGSSLKKKIFNWALEVGKQTGELKRTEKQIPFGLKIKETFAELLVYSKIKEKMGGRLWFMPCGGASLSPEVTQFFESVNIHLTVGYGLTETTATLTAFPFTNFEHGSCGKPLPGVEIRIGEQDEIQAKGNGIMKGYYNKSEENEKVFTQDGWFKTGDAGKFDEKGNLFITDRIKDLMKTSNGKYIAPQMIENLLTNNNIIQQIVLIAEGKQFVSALIVPNFEFLSEYLKKKNMPFTNWEELVKKKEIIDFYKEKINELQQHLSDFEKVKKFTLMPAEFEICTGEITPTLKIKRNIVLKKYADLIEKMY</sequence>
<dbReference type="PRINTS" id="PR00154">
    <property type="entry name" value="AMPBINDING"/>
</dbReference>
<accession>A0A1N6FX03</accession>
<dbReference type="Proteomes" id="UP000184782">
    <property type="component" value="Unassembled WGS sequence"/>
</dbReference>
<dbReference type="InterPro" id="IPR042099">
    <property type="entry name" value="ANL_N_sf"/>
</dbReference>
<dbReference type="GO" id="GO:0016020">
    <property type="term" value="C:membrane"/>
    <property type="evidence" value="ECO:0007669"/>
    <property type="project" value="TreeGrafter"/>
</dbReference>
<reference evidence="6" key="1">
    <citation type="submission" date="2016-12" db="EMBL/GenBank/DDBJ databases">
        <authorList>
            <person name="Varghese N."/>
            <person name="Submissions S."/>
        </authorList>
    </citation>
    <scope>NUCLEOTIDE SEQUENCE [LARGE SCALE GENOMIC DNA]</scope>
    <source>
        <strain evidence="6">DSM 16779</strain>
    </source>
</reference>
<dbReference type="RefSeq" id="WP_074229798.1">
    <property type="nucleotide sequence ID" value="NZ_FSRQ01000001.1"/>
</dbReference>
<dbReference type="Pfam" id="PF00501">
    <property type="entry name" value="AMP-binding"/>
    <property type="match status" value="1"/>
</dbReference>
<feature type="coiled-coil region" evidence="3">
    <location>
        <begin position="523"/>
        <end position="550"/>
    </location>
</feature>
<dbReference type="EMBL" id="FSRQ01000001">
    <property type="protein sequence ID" value="SIN99720.1"/>
    <property type="molecule type" value="Genomic_DNA"/>
</dbReference>
<organism evidence="5 6">
    <name type="scientific">Chryseobacterium scophthalmum</name>
    <dbReference type="NCBI Taxonomy" id="59733"/>
    <lineage>
        <taxon>Bacteria</taxon>
        <taxon>Pseudomonadati</taxon>
        <taxon>Bacteroidota</taxon>
        <taxon>Flavobacteriia</taxon>
        <taxon>Flavobacteriales</taxon>
        <taxon>Weeksellaceae</taxon>
        <taxon>Chryseobacterium group</taxon>
        <taxon>Chryseobacterium</taxon>
    </lineage>
</organism>
<evidence type="ECO:0000313" key="6">
    <source>
        <dbReference type="Proteomes" id="UP000184782"/>
    </source>
</evidence>
<dbReference type="PANTHER" id="PTHR43272:SF33">
    <property type="entry name" value="AMP-BINDING DOMAIN-CONTAINING PROTEIN-RELATED"/>
    <property type="match status" value="1"/>
</dbReference>
<evidence type="ECO:0000313" key="5">
    <source>
        <dbReference type="EMBL" id="SIN99720.1"/>
    </source>
</evidence>
<dbReference type="OrthoDB" id="9803968at2"/>
<dbReference type="AlphaFoldDB" id="A0A1N6FX03"/>
<name>A0A1N6FX03_9FLAO</name>
<keyword evidence="1" id="KW-0547">Nucleotide-binding</keyword>
<dbReference type="STRING" id="59733.SAMN05421769_1672"/>
<feature type="domain" description="AMP-dependent synthetase/ligase" evidence="4">
    <location>
        <begin position="10"/>
        <end position="419"/>
    </location>
</feature>
<keyword evidence="2" id="KW-0067">ATP-binding</keyword>
<dbReference type="GO" id="GO:0005524">
    <property type="term" value="F:ATP binding"/>
    <property type="evidence" value="ECO:0007669"/>
    <property type="project" value="UniProtKB-KW"/>
</dbReference>
<evidence type="ECO:0000256" key="1">
    <source>
        <dbReference type="ARBA" id="ARBA00022741"/>
    </source>
</evidence>